<dbReference type="InterPro" id="IPR002178">
    <property type="entry name" value="PTS_EIIA_type-2_dom"/>
</dbReference>
<evidence type="ECO:0000256" key="4">
    <source>
        <dbReference type="ARBA" id="ARBA00023159"/>
    </source>
</evidence>
<dbReference type="PANTHER" id="PTHR30185:SF13">
    <property type="entry name" value="LICABCH OPERON REGULATOR-RELATED"/>
    <property type="match status" value="1"/>
</dbReference>
<evidence type="ECO:0000313" key="9">
    <source>
        <dbReference type="EMBL" id="AYE39195.1"/>
    </source>
</evidence>
<dbReference type="RefSeq" id="WP_120143571.1">
    <property type="nucleotide sequence ID" value="NZ_CP031933.2"/>
</dbReference>
<dbReference type="SUPFAM" id="SSF63520">
    <property type="entry name" value="PTS-regulatory domain, PRD"/>
    <property type="match status" value="2"/>
</dbReference>
<evidence type="ECO:0000256" key="3">
    <source>
        <dbReference type="ARBA" id="ARBA00023015"/>
    </source>
</evidence>
<dbReference type="InterPro" id="IPR016152">
    <property type="entry name" value="PTrfase/Anion_transptr"/>
</dbReference>
<name>A0A386PW48_9LACO</name>
<dbReference type="CDD" id="cd05568">
    <property type="entry name" value="PTS_IIB_bgl_like"/>
    <property type="match status" value="1"/>
</dbReference>
<dbReference type="InterPro" id="IPR050661">
    <property type="entry name" value="BglG_antiterminators"/>
</dbReference>
<dbReference type="SUPFAM" id="SSF55804">
    <property type="entry name" value="Phoshotransferase/anion transport protein"/>
    <property type="match status" value="1"/>
</dbReference>
<gene>
    <name evidence="9" type="ORF">D1B17_11365</name>
</gene>
<dbReference type="Proteomes" id="UP000267208">
    <property type="component" value="Chromosome"/>
</dbReference>
<dbReference type="AlphaFoldDB" id="A0A386PW48"/>
<keyword evidence="4" id="KW-0010">Activator</keyword>
<evidence type="ECO:0000256" key="2">
    <source>
        <dbReference type="ARBA" id="ARBA00022737"/>
    </source>
</evidence>
<keyword evidence="10" id="KW-1185">Reference proteome</keyword>
<dbReference type="InterPro" id="IPR036390">
    <property type="entry name" value="WH_DNA-bd_sf"/>
</dbReference>
<dbReference type="PANTHER" id="PTHR30185">
    <property type="entry name" value="CRYPTIC BETA-GLUCOSIDE BGL OPERON ANTITERMINATOR"/>
    <property type="match status" value="1"/>
</dbReference>
<reference evidence="10" key="1">
    <citation type="submission" date="2018-08" db="EMBL/GenBank/DDBJ databases">
        <title>Genome of Lactobacillus sp. HBUAS52074.</title>
        <authorList>
            <person name="Guo Z."/>
            <person name="Zhang Z.D."/>
        </authorList>
    </citation>
    <scope>NUCLEOTIDE SEQUENCE [LARGE SCALE GENOMIC DNA]</scope>
    <source>
        <strain evidence="10">HBUAS52074</strain>
    </source>
</reference>
<dbReference type="Gene3D" id="3.40.50.2300">
    <property type="match status" value="1"/>
</dbReference>
<dbReference type="GO" id="GO:0006355">
    <property type="term" value="P:regulation of DNA-templated transcription"/>
    <property type="evidence" value="ECO:0007669"/>
    <property type="project" value="InterPro"/>
</dbReference>
<dbReference type="Gene3D" id="3.40.930.10">
    <property type="entry name" value="Mannitol-specific EII, Chain A"/>
    <property type="match status" value="1"/>
</dbReference>
<accession>A0A386PW48</accession>
<dbReference type="PROSITE" id="PS51372">
    <property type="entry name" value="PRD_2"/>
    <property type="match status" value="1"/>
</dbReference>
<dbReference type="InterPro" id="IPR011608">
    <property type="entry name" value="PRD"/>
</dbReference>
<evidence type="ECO:0000256" key="1">
    <source>
        <dbReference type="ARBA" id="ARBA00022679"/>
    </source>
</evidence>
<sequence>MLVDNNLLNYHLVQFIKNRKSVHYGDIENHFDISRKTILKHLDEIEILAKECDVDLVRKPNVGIYFQGNVDDLLTQLNQQQRKGLIPENKQERVRYITTRLLMSNNPFTIQSMAEELFVSRTTLESDIKNVRKYLEEQNIKIYSNQQGIYLKVDESSRRKNISKLLQDFWNQTTYVEKRGEKLSRHIQLNGDFYQLFNYQDITQVIKCVNEFEDASKLILTDYEYESLIIHLTIALQRIRNNKFLNNNQESNAALEKNTILLINKIEKTFQINIPVLEKQYLNIHVLAIEGKEIGEQGFNDDFENFLKEHLTKSLSYDKELISGLILHLRPALSRSNYGLGIRNPYTKQIKKVYPEAFEQAMQLCLAIRDKYSIELNEDETAYVALHIQSFIERRSAKGQIQAVIVCSTGLGTSRFLEQQLKTKVTHHIEVISVMSVSEFLKSNINVDIIISTIPIKNTSIPVILVSPFLTNQDIETLDLNISVIEKKKIQSRDFLDLIDTNLISFVETKCTRKGALKIITDRLKDEKYASAGVLKSAEKRESISTTSFGSIATPHCDPRYVLTPNISILIALMELNGERKKLK</sequence>
<dbReference type="InterPro" id="IPR036095">
    <property type="entry name" value="PTS_EIIB-like_sf"/>
</dbReference>
<keyword evidence="2" id="KW-0677">Repeat</keyword>
<dbReference type="InterPro" id="IPR007737">
    <property type="entry name" value="Mga_HTH"/>
</dbReference>
<dbReference type="Gene3D" id="1.10.10.10">
    <property type="entry name" value="Winged helix-like DNA-binding domain superfamily/Winged helix DNA-binding domain"/>
    <property type="match status" value="1"/>
</dbReference>
<dbReference type="EMBL" id="CP031933">
    <property type="protein sequence ID" value="AYE39195.1"/>
    <property type="molecule type" value="Genomic_DNA"/>
</dbReference>
<dbReference type="InterPro" id="IPR013011">
    <property type="entry name" value="PTS_EIIB_2"/>
</dbReference>
<protein>
    <submittedName>
        <fullName evidence="9">PRD domain-containing protein</fullName>
    </submittedName>
</protein>
<evidence type="ECO:0000259" key="7">
    <source>
        <dbReference type="PROSITE" id="PS51099"/>
    </source>
</evidence>
<dbReference type="OrthoDB" id="3175596at2"/>
<proteinExistence type="predicted"/>
<dbReference type="Pfam" id="PF00359">
    <property type="entry name" value="PTS_EIIA_2"/>
    <property type="match status" value="1"/>
</dbReference>
<feature type="domain" description="PTS EIIB type-2" evidence="7">
    <location>
        <begin position="401"/>
        <end position="490"/>
    </location>
</feature>
<keyword evidence="1" id="KW-0808">Transferase</keyword>
<dbReference type="SUPFAM" id="SSF52794">
    <property type="entry name" value="PTS system IIB component-like"/>
    <property type="match status" value="1"/>
</dbReference>
<dbReference type="InterPro" id="IPR036388">
    <property type="entry name" value="WH-like_DNA-bd_sf"/>
</dbReference>
<dbReference type="SUPFAM" id="SSF46785">
    <property type="entry name" value="Winged helix' DNA-binding domain"/>
    <property type="match status" value="1"/>
</dbReference>
<evidence type="ECO:0000259" key="8">
    <source>
        <dbReference type="PROSITE" id="PS51372"/>
    </source>
</evidence>
<keyword evidence="5" id="KW-0804">Transcription</keyword>
<dbReference type="GO" id="GO:0009401">
    <property type="term" value="P:phosphoenolpyruvate-dependent sugar phosphotransferase system"/>
    <property type="evidence" value="ECO:0007669"/>
    <property type="project" value="InterPro"/>
</dbReference>
<dbReference type="PROSITE" id="PS51099">
    <property type="entry name" value="PTS_EIIB_TYPE_2"/>
    <property type="match status" value="1"/>
</dbReference>
<evidence type="ECO:0000313" key="10">
    <source>
        <dbReference type="Proteomes" id="UP000267208"/>
    </source>
</evidence>
<feature type="domain" description="PRD" evidence="8">
    <location>
        <begin position="291"/>
        <end position="398"/>
    </location>
</feature>
<evidence type="ECO:0000256" key="5">
    <source>
        <dbReference type="ARBA" id="ARBA00023163"/>
    </source>
</evidence>
<dbReference type="KEGG" id="lzh:D1B17_11365"/>
<keyword evidence="3" id="KW-0805">Transcription regulation</keyword>
<dbReference type="Gene3D" id="1.10.1790.10">
    <property type="entry name" value="PRD domain"/>
    <property type="match status" value="2"/>
</dbReference>
<organism evidence="9 10">
    <name type="scientific">Companilactobacillus zhachilii</name>
    <dbReference type="NCBI Taxonomy" id="2304606"/>
    <lineage>
        <taxon>Bacteria</taxon>
        <taxon>Bacillati</taxon>
        <taxon>Bacillota</taxon>
        <taxon>Bacilli</taxon>
        <taxon>Lactobacillales</taxon>
        <taxon>Lactobacillaceae</taxon>
        <taxon>Companilactobacillus</taxon>
    </lineage>
</organism>
<evidence type="ECO:0000259" key="6">
    <source>
        <dbReference type="PROSITE" id="PS51094"/>
    </source>
</evidence>
<dbReference type="InterPro" id="IPR036634">
    <property type="entry name" value="PRD_sf"/>
</dbReference>
<dbReference type="GO" id="GO:0008982">
    <property type="term" value="F:protein-N(PI)-phosphohistidine-sugar phosphotransferase activity"/>
    <property type="evidence" value="ECO:0007669"/>
    <property type="project" value="InterPro"/>
</dbReference>
<dbReference type="Pfam" id="PF00874">
    <property type="entry name" value="PRD"/>
    <property type="match status" value="2"/>
</dbReference>
<dbReference type="Pfam" id="PF05043">
    <property type="entry name" value="Mga"/>
    <property type="match status" value="1"/>
</dbReference>
<feature type="domain" description="PTS EIIA type-2" evidence="6">
    <location>
        <begin position="497"/>
        <end position="584"/>
    </location>
</feature>
<dbReference type="PROSITE" id="PS51094">
    <property type="entry name" value="PTS_EIIA_TYPE_2"/>
    <property type="match status" value="1"/>
</dbReference>